<reference evidence="1 2" key="1">
    <citation type="submission" date="2023-02" db="EMBL/GenBank/DDBJ databases">
        <title>Complete genome sequence of a novel bacterium Oceanimonas sp. NTOU-MSR1 isolated from marine coast sediment.</title>
        <authorList>
            <person name="Yang H.-T."/>
            <person name="Chen Y.-L."/>
            <person name="Ho Y.-N."/>
        </authorList>
    </citation>
    <scope>NUCLEOTIDE SEQUENCE [LARGE SCALE GENOMIC DNA]</scope>
    <source>
        <strain evidence="1 2">NTOU-MSR1</strain>
    </source>
</reference>
<sequence>MMNLEMNDYTRVILTQTLCFEQHHALYHPHRREKKFTDYLLEWMMYPDTVVAVYINPADVEVDEETGLAVAKDISWAWKPARVGVQQDSSGSTTFEYLRGAFCGVKPPANLEWYWDYTHVSVGERHYLHGGLINHGTIREPQWGSHS</sequence>
<protein>
    <submittedName>
        <fullName evidence="1">Uncharacterized protein</fullName>
    </submittedName>
</protein>
<evidence type="ECO:0000313" key="1">
    <source>
        <dbReference type="EMBL" id="WMC09528.1"/>
    </source>
</evidence>
<dbReference type="AlphaFoldDB" id="A0AA50KLZ0"/>
<proteinExistence type="predicted"/>
<evidence type="ECO:0000313" key="2">
    <source>
        <dbReference type="Proteomes" id="UP001223802"/>
    </source>
</evidence>
<gene>
    <name evidence="1" type="ORF">PU634_10410</name>
</gene>
<dbReference type="Proteomes" id="UP001223802">
    <property type="component" value="Chromosome"/>
</dbReference>
<accession>A0AA50KLZ0</accession>
<dbReference type="RefSeq" id="WP_306760723.1">
    <property type="nucleotide sequence ID" value="NZ_CP118224.1"/>
</dbReference>
<organism evidence="1 2">
    <name type="scientific">Oceanimonas pelagia</name>
    <dbReference type="NCBI Taxonomy" id="3028314"/>
    <lineage>
        <taxon>Bacteria</taxon>
        <taxon>Pseudomonadati</taxon>
        <taxon>Pseudomonadota</taxon>
        <taxon>Gammaproteobacteria</taxon>
        <taxon>Aeromonadales</taxon>
        <taxon>Aeromonadaceae</taxon>
        <taxon>Oceanimonas</taxon>
    </lineage>
</organism>
<keyword evidence="2" id="KW-1185">Reference proteome</keyword>
<dbReference type="EMBL" id="CP118224">
    <property type="protein sequence ID" value="WMC09528.1"/>
    <property type="molecule type" value="Genomic_DNA"/>
</dbReference>
<dbReference type="KEGG" id="ope:PU634_10410"/>
<name>A0AA50KLZ0_9GAMM</name>